<comment type="cofactor">
    <cofactor evidence="1">
        <name>[4Fe-4S] cluster</name>
        <dbReference type="ChEBI" id="CHEBI:49883"/>
    </cofactor>
</comment>
<dbReference type="WBParaSite" id="DME_0000411201-mRNA-1">
    <property type="protein sequence ID" value="DME_0000411201-mRNA-1"/>
    <property type="gene ID" value="DME_0000411201"/>
</dbReference>
<evidence type="ECO:0000313" key="16">
    <source>
        <dbReference type="Proteomes" id="UP000274756"/>
    </source>
</evidence>
<dbReference type="PANTHER" id="PTHR11472:SF41">
    <property type="entry name" value="ATP-DEPENDENT DNA HELICASE DDX11-RELATED"/>
    <property type="match status" value="1"/>
</dbReference>
<dbReference type="GO" id="GO:0046872">
    <property type="term" value="F:metal ion binding"/>
    <property type="evidence" value="ECO:0007669"/>
    <property type="project" value="UniProtKB-KW"/>
</dbReference>
<evidence type="ECO:0000313" key="14">
    <source>
        <dbReference type="EMBL" id="VDN50503.1"/>
    </source>
</evidence>
<dbReference type="AlphaFoldDB" id="A0A158Q467"/>
<sequence length="748" mass="86287">MNEFSFPYEPYAIQLDLMRMIWKCIDEKKIGILESPTGTGKSLSIICSSLSWLRNFEENEPLRLRDKILKAENTGRDVDDWVVAYKAKFEAIKSIDKESRELEEFEKIREKLNDISRRKSIKKRKAESDDENSRIVNEFDFNAPGEYSSDVELDDRKVTEKLSCTKIYYASRTHSQLEQFAAEIMKTTLRPRIVTVGSRDKLCVNPVVKSLKNVNLINAKCMELRDSKNSYKQFKKDGNEKMLRISGCSCSYYKTDSISRLSNRILNCELPTMACVLEGGEELQACSYFASRESLSLCQIVLLPYQVLLHQSSREAWGIDVANNIIIIDEAHNLLQNIAAVHSVNLLEDTICESLSLLRNYLQSYKNRFNEKSLLYLRQLIIIVSALGKVLKKYSSKITDSVFTLTRFLAELNIYEINLFKLLHYIEKSQLCRKLNGFYVCEKNSEVKTSSINVNKSLETGIQRLLQKRNDAKNFSSNIFEKDQNQLVTKDQPKLSTCPIYLIKEFIECLTTMGYDARIIINRPNRLRFILLNSANKLLDLVIPARSTIFIGGTMEPSQFLMHSLIHTCQVPSDRIIRYSCAHIIDDNQLVAVSIENDHLGKDLCFTFNNRCTLMRSIAFTFLELAKVVPNGIVVFFPSYDFMDLFQTDLNRMDVFFRISKLKNILFESKHTSVAWEKYVTLAKSDRGAILCAVVNGKLSEVLLPRYLVDWPVLVCAWMEISQDFCSIILHDFLRNFLSMPYTEQIFL</sequence>
<dbReference type="EMBL" id="UYYG01000003">
    <property type="protein sequence ID" value="VDN50503.1"/>
    <property type="molecule type" value="Genomic_DNA"/>
</dbReference>
<dbReference type="GO" id="GO:0051536">
    <property type="term" value="F:iron-sulfur cluster binding"/>
    <property type="evidence" value="ECO:0007669"/>
    <property type="project" value="UniProtKB-KW"/>
</dbReference>
<evidence type="ECO:0000256" key="8">
    <source>
        <dbReference type="ARBA" id="ARBA00022840"/>
    </source>
</evidence>
<dbReference type="SUPFAM" id="SSF52540">
    <property type="entry name" value="P-loop containing nucleoside triphosphate hydrolases"/>
    <property type="match status" value="1"/>
</dbReference>
<organism evidence="15 17">
    <name type="scientific">Dracunculus medinensis</name>
    <name type="common">Guinea worm</name>
    <dbReference type="NCBI Taxonomy" id="318479"/>
    <lineage>
        <taxon>Eukaryota</taxon>
        <taxon>Metazoa</taxon>
        <taxon>Ecdysozoa</taxon>
        <taxon>Nematoda</taxon>
        <taxon>Chromadorea</taxon>
        <taxon>Rhabditida</taxon>
        <taxon>Spirurina</taxon>
        <taxon>Dracunculoidea</taxon>
        <taxon>Dracunculidae</taxon>
        <taxon>Dracunculus</taxon>
    </lineage>
</organism>
<evidence type="ECO:0000256" key="11">
    <source>
        <dbReference type="ARBA" id="ARBA00023235"/>
    </source>
</evidence>
<dbReference type="SMART" id="SM00488">
    <property type="entry name" value="DEXDc2"/>
    <property type="match status" value="1"/>
</dbReference>
<dbReference type="InterPro" id="IPR045028">
    <property type="entry name" value="DinG/Rad3-like"/>
</dbReference>
<keyword evidence="5" id="KW-0547">Nucleotide-binding</keyword>
<evidence type="ECO:0000256" key="12">
    <source>
        <dbReference type="ARBA" id="ARBA00023242"/>
    </source>
</evidence>
<reference evidence="17" key="1">
    <citation type="submission" date="2016-04" db="UniProtKB">
        <authorList>
            <consortium name="WormBaseParasite"/>
        </authorList>
    </citation>
    <scope>IDENTIFICATION</scope>
</reference>
<feature type="domain" description="Helicase ATP-binding" evidence="13">
    <location>
        <begin position="1"/>
        <end position="381"/>
    </location>
</feature>
<keyword evidence="8" id="KW-0067">ATP-binding</keyword>
<dbReference type="InterPro" id="IPR027417">
    <property type="entry name" value="P-loop_NTPase"/>
</dbReference>
<keyword evidence="16" id="KW-1185">Reference proteome</keyword>
<dbReference type="InterPro" id="IPR006555">
    <property type="entry name" value="ATP-dep_Helicase_C"/>
</dbReference>
<protein>
    <submittedName>
        <fullName evidence="17">Helicase ATP-binding domain-containing protein</fullName>
    </submittedName>
</protein>
<evidence type="ECO:0000256" key="6">
    <source>
        <dbReference type="ARBA" id="ARBA00022801"/>
    </source>
</evidence>
<accession>A0A158Q467</accession>
<keyword evidence="6" id="KW-0378">Hydrolase</keyword>
<evidence type="ECO:0000313" key="17">
    <source>
        <dbReference type="WBParaSite" id="DME_0000411201-mRNA-1"/>
    </source>
</evidence>
<keyword evidence="11" id="KW-0413">Isomerase</keyword>
<evidence type="ECO:0000256" key="5">
    <source>
        <dbReference type="ARBA" id="ARBA00022741"/>
    </source>
</evidence>
<keyword evidence="12" id="KW-0539">Nucleus</keyword>
<dbReference type="PROSITE" id="PS51193">
    <property type="entry name" value="HELICASE_ATP_BIND_2"/>
    <property type="match status" value="1"/>
</dbReference>
<dbReference type="InterPro" id="IPR010614">
    <property type="entry name" value="RAD3-like_helicase_DEAD"/>
</dbReference>
<dbReference type="InterPro" id="IPR013020">
    <property type="entry name" value="Rad3/Chl1-like"/>
</dbReference>
<dbReference type="Proteomes" id="UP000038040">
    <property type="component" value="Unplaced"/>
</dbReference>
<name>A0A158Q467_DRAME</name>
<evidence type="ECO:0000256" key="10">
    <source>
        <dbReference type="ARBA" id="ARBA00023014"/>
    </source>
</evidence>
<reference evidence="14 16" key="2">
    <citation type="submission" date="2018-11" db="EMBL/GenBank/DDBJ databases">
        <authorList>
            <consortium name="Pathogen Informatics"/>
        </authorList>
    </citation>
    <scope>NUCLEOTIDE SEQUENCE [LARGE SCALE GENOMIC DNA]</scope>
</reference>
<dbReference type="PANTHER" id="PTHR11472">
    <property type="entry name" value="DNA REPAIR DEAD HELICASE RAD3/XP-D SUBFAMILY MEMBER"/>
    <property type="match status" value="1"/>
</dbReference>
<dbReference type="GO" id="GO:0006139">
    <property type="term" value="P:nucleobase-containing compound metabolic process"/>
    <property type="evidence" value="ECO:0007669"/>
    <property type="project" value="InterPro"/>
</dbReference>
<evidence type="ECO:0000256" key="2">
    <source>
        <dbReference type="ARBA" id="ARBA00004123"/>
    </source>
</evidence>
<dbReference type="GO" id="GO:0003678">
    <property type="term" value="F:DNA helicase activity"/>
    <property type="evidence" value="ECO:0007669"/>
    <property type="project" value="InterPro"/>
</dbReference>
<dbReference type="Pfam" id="PF06733">
    <property type="entry name" value="DEAD_2"/>
    <property type="match status" value="1"/>
</dbReference>
<comment type="subcellular location">
    <subcellularLocation>
        <location evidence="2">Nucleus</location>
    </subcellularLocation>
</comment>
<evidence type="ECO:0000256" key="3">
    <source>
        <dbReference type="ARBA" id="ARBA00008435"/>
    </source>
</evidence>
<dbReference type="Proteomes" id="UP000274756">
    <property type="component" value="Unassembled WGS sequence"/>
</dbReference>
<dbReference type="NCBIfam" id="TIGR00604">
    <property type="entry name" value="rad3"/>
    <property type="match status" value="1"/>
</dbReference>
<keyword evidence="10" id="KW-0411">Iron-sulfur</keyword>
<dbReference type="InterPro" id="IPR006554">
    <property type="entry name" value="Helicase-like_DEXD_c2"/>
</dbReference>
<evidence type="ECO:0000313" key="15">
    <source>
        <dbReference type="Proteomes" id="UP000038040"/>
    </source>
</evidence>
<evidence type="ECO:0000256" key="1">
    <source>
        <dbReference type="ARBA" id="ARBA00001966"/>
    </source>
</evidence>
<dbReference type="Pfam" id="PF13307">
    <property type="entry name" value="Helicase_C_2"/>
    <property type="match status" value="1"/>
</dbReference>
<dbReference type="OrthoDB" id="267079at2759"/>
<evidence type="ECO:0000256" key="4">
    <source>
        <dbReference type="ARBA" id="ARBA00022723"/>
    </source>
</evidence>
<dbReference type="GO" id="GO:0005634">
    <property type="term" value="C:nucleus"/>
    <property type="evidence" value="ECO:0007669"/>
    <property type="project" value="UniProtKB-SubCell"/>
</dbReference>
<dbReference type="GO" id="GO:0003677">
    <property type="term" value="F:DNA binding"/>
    <property type="evidence" value="ECO:0007669"/>
    <property type="project" value="InterPro"/>
</dbReference>
<comment type="similarity">
    <text evidence="3">Belongs to the DEAD box helicase family. DEAH subfamily. DDX11/CHL1 sub-subfamily.</text>
</comment>
<evidence type="ECO:0000256" key="9">
    <source>
        <dbReference type="ARBA" id="ARBA00023004"/>
    </source>
</evidence>
<dbReference type="STRING" id="318479.A0A158Q467"/>
<proteinExistence type="inferred from homology"/>
<dbReference type="GO" id="GO:0016818">
    <property type="term" value="F:hydrolase activity, acting on acid anhydrides, in phosphorus-containing anhydrides"/>
    <property type="evidence" value="ECO:0007669"/>
    <property type="project" value="InterPro"/>
</dbReference>
<keyword evidence="4" id="KW-0479">Metal-binding</keyword>
<gene>
    <name evidence="14" type="ORF">DME_LOCUS476</name>
</gene>
<dbReference type="InterPro" id="IPR014013">
    <property type="entry name" value="Helic_SF1/SF2_ATP-bd_DinG/Rad3"/>
</dbReference>
<dbReference type="GO" id="GO:0034085">
    <property type="term" value="P:establishment of sister chromatid cohesion"/>
    <property type="evidence" value="ECO:0007669"/>
    <property type="project" value="TreeGrafter"/>
</dbReference>
<keyword evidence="7" id="KW-0347">Helicase</keyword>
<dbReference type="Gene3D" id="3.40.50.300">
    <property type="entry name" value="P-loop containing nucleotide triphosphate hydrolases"/>
    <property type="match status" value="3"/>
</dbReference>
<evidence type="ECO:0000256" key="7">
    <source>
        <dbReference type="ARBA" id="ARBA00022806"/>
    </source>
</evidence>
<keyword evidence="9" id="KW-0408">Iron</keyword>
<dbReference type="GO" id="GO:0005524">
    <property type="term" value="F:ATP binding"/>
    <property type="evidence" value="ECO:0007669"/>
    <property type="project" value="UniProtKB-KW"/>
</dbReference>
<evidence type="ECO:0000259" key="13">
    <source>
        <dbReference type="PROSITE" id="PS51193"/>
    </source>
</evidence>